<dbReference type="SUPFAM" id="SSF52151">
    <property type="entry name" value="FabD/lysophospholipase-like"/>
    <property type="match status" value="1"/>
</dbReference>
<dbReference type="AlphaFoldDB" id="C8X2F8"/>
<evidence type="ECO:0000259" key="8">
    <source>
        <dbReference type="SMART" id="SM00827"/>
    </source>
</evidence>
<dbReference type="GO" id="GO:0006633">
    <property type="term" value="P:fatty acid biosynthetic process"/>
    <property type="evidence" value="ECO:0007669"/>
    <property type="project" value="TreeGrafter"/>
</dbReference>
<reference evidence="10" key="1">
    <citation type="submission" date="2009-09" db="EMBL/GenBank/DDBJ databases">
        <title>The complete chromosome of Desulfohalobium retbaense DSM 5692.</title>
        <authorList>
            <consortium name="US DOE Joint Genome Institute (JGI-PGF)"/>
            <person name="Lucas S."/>
            <person name="Copeland A."/>
            <person name="Lapidus A."/>
            <person name="Glavina del Rio T."/>
            <person name="Dalin E."/>
            <person name="Tice H."/>
            <person name="Bruce D."/>
            <person name="Goodwin L."/>
            <person name="Pitluck S."/>
            <person name="Kyrpides N."/>
            <person name="Mavromatis K."/>
            <person name="Ivanova N."/>
            <person name="Mikhailova N."/>
            <person name="Munk A.C."/>
            <person name="Brettin T."/>
            <person name="Detter J.C."/>
            <person name="Han C."/>
            <person name="Tapia R."/>
            <person name="Larimer F."/>
            <person name="Land M."/>
            <person name="Hauser L."/>
            <person name="Markowitz V."/>
            <person name="Cheng J.-F."/>
            <person name="Hugenholtz P."/>
            <person name="Woyke T."/>
            <person name="Wu D."/>
            <person name="Spring S."/>
            <person name="Klenk H.-P."/>
            <person name="Eisen J.A."/>
        </authorList>
    </citation>
    <scope>NUCLEOTIDE SEQUENCE [LARGE SCALE GENOMIC DNA]</scope>
    <source>
        <strain evidence="10">DSM 5692</strain>
    </source>
</reference>
<dbReference type="InterPro" id="IPR014043">
    <property type="entry name" value="Acyl_transferase_dom"/>
</dbReference>
<gene>
    <name evidence="9" type="ordered locus">Dret_1317</name>
</gene>
<evidence type="ECO:0000256" key="1">
    <source>
        <dbReference type="ARBA" id="ARBA00013258"/>
    </source>
</evidence>
<evidence type="ECO:0000256" key="4">
    <source>
        <dbReference type="ARBA" id="ARBA00023315"/>
    </source>
</evidence>
<organism evidence="9 10">
    <name type="scientific">Desulfohalobium retbaense (strain ATCC 49708 / DSM 5692 / JCM 16813 / HR100)</name>
    <dbReference type="NCBI Taxonomy" id="485915"/>
    <lineage>
        <taxon>Bacteria</taxon>
        <taxon>Pseudomonadati</taxon>
        <taxon>Thermodesulfobacteriota</taxon>
        <taxon>Desulfovibrionia</taxon>
        <taxon>Desulfovibrionales</taxon>
        <taxon>Desulfohalobiaceae</taxon>
        <taxon>Desulfohalobium</taxon>
    </lineage>
</organism>
<dbReference type="GO" id="GO:0004314">
    <property type="term" value="F:[acyl-carrier-protein] S-malonyltransferase activity"/>
    <property type="evidence" value="ECO:0007669"/>
    <property type="project" value="UniProtKB-EC"/>
</dbReference>
<evidence type="ECO:0000256" key="6">
    <source>
        <dbReference type="PIRNR" id="PIRNR000446"/>
    </source>
</evidence>
<dbReference type="InterPro" id="IPR016036">
    <property type="entry name" value="Malonyl_transacylase_ACP-bd"/>
</dbReference>
<dbReference type="Gene3D" id="3.30.70.250">
    <property type="entry name" value="Malonyl-CoA ACP transacylase, ACP-binding"/>
    <property type="match status" value="1"/>
</dbReference>
<dbReference type="OrthoDB" id="9808564at2"/>
<comment type="similarity">
    <text evidence="6">Belongs to the fabD family.</text>
</comment>
<dbReference type="eggNOG" id="COG0331">
    <property type="taxonomic scope" value="Bacteria"/>
</dbReference>
<dbReference type="Proteomes" id="UP000001052">
    <property type="component" value="Chromosome"/>
</dbReference>
<reference evidence="9 10" key="2">
    <citation type="journal article" date="2010" name="Stand. Genomic Sci.">
        <title>Complete genome sequence of Desulfohalobium retbaense type strain (HR(100)).</title>
        <authorList>
            <person name="Spring S."/>
            <person name="Nolan M."/>
            <person name="Lapidus A."/>
            <person name="Glavina Del Rio T."/>
            <person name="Copeland A."/>
            <person name="Tice H."/>
            <person name="Cheng J.F."/>
            <person name="Lucas S."/>
            <person name="Land M."/>
            <person name="Chen F."/>
            <person name="Bruce D."/>
            <person name="Goodwin L."/>
            <person name="Pitluck S."/>
            <person name="Ivanova N."/>
            <person name="Mavromatis K."/>
            <person name="Mikhailova N."/>
            <person name="Pati A."/>
            <person name="Chen A."/>
            <person name="Palaniappan K."/>
            <person name="Hauser L."/>
            <person name="Chang Y.J."/>
            <person name="Jeffries C.D."/>
            <person name="Munk C."/>
            <person name="Kiss H."/>
            <person name="Chain P."/>
            <person name="Han C."/>
            <person name="Brettin T."/>
            <person name="Detter J.C."/>
            <person name="Schuler E."/>
            <person name="Goker M."/>
            <person name="Rohde M."/>
            <person name="Bristow J."/>
            <person name="Eisen J.A."/>
            <person name="Markowitz V."/>
            <person name="Hugenholtz P."/>
            <person name="Kyrpides N.C."/>
            <person name="Klenk H.P."/>
        </authorList>
    </citation>
    <scope>NUCLEOTIDE SEQUENCE [LARGE SCALE GENOMIC DNA]</scope>
    <source>
        <strain evidence="9 10">DSM 5692</strain>
    </source>
</reference>
<dbReference type="RefSeq" id="WP_015751752.1">
    <property type="nucleotide sequence ID" value="NC_013223.1"/>
</dbReference>
<accession>C8X2F8</accession>
<evidence type="ECO:0000256" key="7">
    <source>
        <dbReference type="PIRSR" id="PIRSR000446-1"/>
    </source>
</evidence>
<proteinExistence type="inferred from homology"/>
<dbReference type="SUPFAM" id="SSF55048">
    <property type="entry name" value="Probable ACP-binding domain of malonyl-CoA ACP transacylase"/>
    <property type="match status" value="1"/>
</dbReference>
<feature type="domain" description="Malonyl-CoA:ACP transacylase (MAT)" evidence="8">
    <location>
        <begin position="13"/>
        <end position="312"/>
    </location>
</feature>
<dbReference type="EC" id="2.3.1.39" evidence="1 6"/>
<dbReference type="HOGENOM" id="CLU_030558_0_1_7"/>
<dbReference type="KEGG" id="drt:Dret_1317"/>
<evidence type="ECO:0000313" key="10">
    <source>
        <dbReference type="Proteomes" id="UP000001052"/>
    </source>
</evidence>
<name>C8X2F8_DESRD</name>
<dbReference type="PANTHER" id="PTHR42681">
    <property type="entry name" value="MALONYL-COA-ACYL CARRIER PROTEIN TRANSACYLASE, MITOCHONDRIAL"/>
    <property type="match status" value="1"/>
</dbReference>
<dbReference type="STRING" id="485915.Dret_1317"/>
<dbReference type="Gene3D" id="3.40.366.10">
    <property type="entry name" value="Malonyl-Coenzyme A Acyl Carrier Protein, domain 2"/>
    <property type="match status" value="1"/>
</dbReference>
<dbReference type="InterPro" id="IPR001227">
    <property type="entry name" value="Ac_transferase_dom_sf"/>
</dbReference>
<dbReference type="SMART" id="SM00827">
    <property type="entry name" value="PKS_AT"/>
    <property type="match status" value="1"/>
</dbReference>
<dbReference type="GO" id="GO:0005829">
    <property type="term" value="C:cytosol"/>
    <property type="evidence" value="ECO:0007669"/>
    <property type="project" value="TreeGrafter"/>
</dbReference>
<dbReference type="PIRSF" id="PIRSF000446">
    <property type="entry name" value="Mct"/>
    <property type="match status" value="1"/>
</dbReference>
<dbReference type="EMBL" id="CP001734">
    <property type="protein sequence ID" value="ACV68605.1"/>
    <property type="molecule type" value="Genomic_DNA"/>
</dbReference>
<dbReference type="InterPro" id="IPR024925">
    <property type="entry name" value="Malonyl_CoA-ACP_transAc"/>
</dbReference>
<evidence type="ECO:0000256" key="5">
    <source>
        <dbReference type="ARBA" id="ARBA00048462"/>
    </source>
</evidence>
<feature type="active site" evidence="7">
    <location>
        <position position="96"/>
    </location>
</feature>
<dbReference type="InterPro" id="IPR050858">
    <property type="entry name" value="Mal-CoA-ACP_Trans/PKS_FabD"/>
</dbReference>
<dbReference type="Pfam" id="PF00698">
    <property type="entry name" value="Acyl_transf_1"/>
    <property type="match status" value="1"/>
</dbReference>
<evidence type="ECO:0000256" key="3">
    <source>
        <dbReference type="ARBA" id="ARBA00022679"/>
    </source>
</evidence>
<dbReference type="InterPro" id="IPR016035">
    <property type="entry name" value="Acyl_Trfase/lysoPLipase"/>
</dbReference>
<protein>
    <recommendedName>
        <fullName evidence="2 6">Malonyl CoA-acyl carrier protein transacylase</fullName>
        <ecNumber evidence="1 6">2.3.1.39</ecNumber>
    </recommendedName>
</protein>
<sequence length="318" mass="34562">MSQLPHAASVAAIFPGQGSQEPGMGRDIAEHWPEAMELWKKAEAVAQAPLREIYWEGDGEAMAETRYLQPALTVTNLTVWGQVRSRTPVACVAGHSLGEFAALAAAEVLSAEAVLELVTLRGRLMAEAGQGQDGAMAAVLKLQKSQVEELVNTVTEETGQELRIANYNAPTQLVVSGRRSAVERLGQLAKEHKGRAVPLPVSGAFHSPLMQGAAQELAGYMQRLHWREAKLPVYLNVTAQAEQSSETIHSTMSEQMVSSVRWSQTIAAQWHDGIRFWLELGPKQVLKKLLAPNLKDQSEDWGALSVGSLPDMAALETE</sequence>
<keyword evidence="4 6" id="KW-0012">Acyltransferase</keyword>
<comment type="catalytic activity">
    <reaction evidence="5 6">
        <text>holo-[ACP] + malonyl-CoA = malonyl-[ACP] + CoA</text>
        <dbReference type="Rhea" id="RHEA:41792"/>
        <dbReference type="Rhea" id="RHEA-COMP:9623"/>
        <dbReference type="Rhea" id="RHEA-COMP:9685"/>
        <dbReference type="ChEBI" id="CHEBI:57287"/>
        <dbReference type="ChEBI" id="CHEBI:57384"/>
        <dbReference type="ChEBI" id="CHEBI:64479"/>
        <dbReference type="ChEBI" id="CHEBI:78449"/>
        <dbReference type="EC" id="2.3.1.39"/>
    </reaction>
</comment>
<evidence type="ECO:0000256" key="2">
    <source>
        <dbReference type="ARBA" id="ARBA00018953"/>
    </source>
</evidence>
<keyword evidence="10" id="KW-1185">Reference proteome</keyword>
<keyword evidence="3 6" id="KW-0808">Transferase</keyword>
<evidence type="ECO:0000313" key="9">
    <source>
        <dbReference type="EMBL" id="ACV68605.1"/>
    </source>
</evidence>
<feature type="active site" evidence="7">
    <location>
        <position position="206"/>
    </location>
</feature>
<dbReference type="PANTHER" id="PTHR42681:SF1">
    <property type="entry name" value="MALONYL-COA-ACYL CARRIER PROTEIN TRANSACYLASE, MITOCHONDRIAL"/>
    <property type="match status" value="1"/>
</dbReference>
<dbReference type="FunFam" id="3.30.70.250:FF:000001">
    <property type="entry name" value="Malonyl CoA-acyl carrier protein transacylase"/>
    <property type="match status" value="1"/>
</dbReference>